<dbReference type="AlphaFoldDB" id="A0AAN7NYY5"/>
<feature type="region of interest" description="Disordered" evidence="7">
    <location>
        <begin position="64"/>
        <end position="85"/>
    </location>
</feature>
<evidence type="ECO:0000313" key="9">
    <source>
        <dbReference type="EMBL" id="KAK4873312.1"/>
    </source>
</evidence>
<dbReference type="EMBL" id="JARPUR010000007">
    <property type="protein sequence ID" value="KAK4873312.1"/>
    <property type="molecule type" value="Genomic_DNA"/>
</dbReference>
<evidence type="ECO:0000256" key="5">
    <source>
        <dbReference type="ARBA" id="ARBA00029468"/>
    </source>
</evidence>
<comment type="similarity">
    <text evidence="5">Belongs to the CFAP91 family.</text>
</comment>
<evidence type="ECO:0000256" key="2">
    <source>
        <dbReference type="ARBA" id="ARBA00022490"/>
    </source>
</evidence>
<keyword evidence="4" id="KW-0966">Cell projection</keyword>
<dbReference type="PANTHER" id="PTHR22455">
    <property type="entry name" value="CILIA- AND FLAGELLA-ASSOCIATED PROTEIN 91"/>
    <property type="match status" value="1"/>
</dbReference>
<comment type="caution">
    <text evidence="9">The sequence shown here is derived from an EMBL/GenBank/DDBJ whole genome shotgun (WGS) entry which is preliminary data.</text>
</comment>
<accession>A0AAN7NYY5</accession>
<gene>
    <name evidence="9" type="ORF">RN001_015341</name>
</gene>
<evidence type="ECO:0000256" key="3">
    <source>
        <dbReference type="ARBA" id="ARBA00023212"/>
    </source>
</evidence>
<dbReference type="InterPro" id="IPR026720">
    <property type="entry name" value="CFAP91"/>
</dbReference>
<dbReference type="PANTHER" id="PTHR22455:SF10">
    <property type="entry name" value="CILIA- AND FLAGELLA-ASSOCIATED PROTEIN 91"/>
    <property type="match status" value="1"/>
</dbReference>
<feature type="domain" description="CFAP91" evidence="8">
    <location>
        <begin position="135"/>
        <end position="288"/>
    </location>
</feature>
<proteinExistence type="inferred from homology"/>
<keyword evidence="10" id="KW-1185">Reference proteome</keyword>
<comment type="subcellular location">
    <subcellularLocation>
        <location evidence="1">Cytoplasm</location>
        <location evidence="1">Cytoskeleton</location>
        <location evidence="1">Cilium axoneme</location>
    </subcellularLocation>
</comment>
<evidence type="ECO:0000313" key="10">
    <source>
        <dbReference type="Proteomes" id="UP001353858"/>
    </source>
</evidence>
<evidence type="ECO:0000259" key="8">
    <source>
        <dbReference type="Pfam" id="PF14738"/>
    </source>
</evidence>
<keyword evidence="2" id="KW-0963">Cytoplasm</keyword>
<evidence type="ECO:0000256" key="7">
    <source>
        <dbReference type="SAM" id="MobiDB-lite"/>
    </source>
</evidence>
<name>A0AAN7NYY5_9COLE</name>
<dbReference type="GO" id="GO:0005930">
    <property type="term" value="C:axoneme"/>
    <property type="evidence" value="ECO:0007669"/>
    <property type="project" value="UniProtKB-SubCell"/>
</dbReference>
<evidence type="ECO:0000256" key="1">
    <source>
        <dbReference type="ARBA" id="ARBA00004430"/>
    </source>
</evidence>
<evidence type="ECO:0000256" key="6">
    <source>
        <dbReference type="ARBA" id="ARBA00029555"/>
    </source>
</evidence>
<reference evidence="10" key="1">
    <citation type="submission" date="2023-01" db="EMBL/GenBank/DDBJ databases">
        <title>Key to firefly adult light organ development and bioluminescence: homeobox transcription factors regulate luciferase expression and transportation to peroxisome.</title>
        <authorList>
            <person name="Fu X."/>
        </authorList>
    </citation>
    <scope>NUCLEOTIDE SEQUENCE [LARGE SCALE GENOMIC DNA]</scope>
</reference>
<protein>
    <recommendedName>
        <fullName evidence="6">Cilia- and flagella-associated protein 91</fullName>
    </recommendedName>
</protein>
<feature type="compositionally biased region" description="Polar residues" evidence="7">
    <location>
        <begin position="65"/>
        <end position="85"/>
    </location>
</feature>
<keyword evidence="3" id="KW-0206">Cytoskeleton</keyword>
<dbReference type="Pfam" id="PF14738">
    <property type="entry name" value="CFAP91"/>
    <property type="match status" value="1"/>
</dbReference>
<dbReference type="InterPro" id="IPR032840">
    <property type="entry name" value="CFAP91_dom"/>
</dbReference>
<organism evidence="9 10">
    <name type="scientific">Aquatica leii</name>
    <dbReference type="NCBI Taxonomy" id="1421715"/>
    <lineage>
        <taxon>Eukaryota</taxon>
        <taxon>Metazoa</taxon>
        <taxon>Ecdysozoa</taxon>
        <taxon>Arthropoda</taxon>
        <taxon>Hexapoda</taxon>
        <taxon>Insecta</taxon>
        <taxon>Pterygota</taxon>
        <taxon>Neoptera</taxon>
        <taxon>Endopterygota</taxon>
        <taxon>Coleoptera</taxon>
        <taxon>Polyphaga</taxon>
        <taxon>Elateriformia</taxon>
        <taxon>Elateroidea</taxon>
        <taxon>Lampyridae</taxon>
        <taxon>Luciolinae</taxon>
        <taxon>Aquatica</taxon>
    </lineage>
</organism>
<evidence type="ECO:0000256" key="4">
    <source>
        <dbReference type="ARBA" id="ARBA00023273"/>
    </source>
</evidence>
<sequence>MHKVGVNRPNDYFYDPLFIVSSEKDYYKAAIAAKLSSAKYAICPIFPTMFSDLSHRPRQEVVMRESSSIPKYTEKQPQSELPQTHKTMDINGTDRYKFFSKPLHTPKKLPVVDIQYPLVVQFNAKTSKRKLNKMIQTQYRESSAQTIPWEPENYVIMDDSDPELLMLDFLKWGSGLPCGMHETKLIERARMKRAWEKSLPPITDAKTLEYRRLYLDAVARDEWAFREQEIKDIHDLRMELLIQMINETHKKSKTRIEEKLKSYCKAKLAEKEVKLKKLRHNSDREMRKLEMKRHGVRRSYGPVDVIEEHFNKKSELYAPLMRHGENPKRWHQVIDDHMQIYRAQFLGVEDICTLPSWLDKATMISHSSIKLPGTRLCIKETKWTSPVLKQLHEELKCLRKKEKHHCTLLVKVERRRSESVTPQVDAGDDFEESMHQASILVESFLRGRASQVLIYEGRDRCRELIMELRGTHALQEQEKEKLFYERLEVKSQQREYTKLASNVVGTLLDFLNKELRRLIDERKIHAMCLMFERERHFREAAEAGRRQAELRRRLEHDEMFKQVVKVNQDTIDLYLEDIITEGMDFTSQLEASLFVKKLAKSIDKKTYATHKTQKYAEKEELVANLVHNFLLPEVEKQMLRDRIKQKQQIYLKTVHDSIYDYCETLPKAEPKHYLQRAVCINTFADLSTAESQVYVESSSESRVNIIFSATKAGFKDFEVMSNIHPAMEPLLDKEDTVSTISTSTAIPIKVVETNLNIQTLEAPLGVSDEILFINLNPRKNLH</sequence>
<dbReference type="Proteomes" id="UP001353858">
    <property type="component" value="Unassembled WGS sequence"/>
</dbReference>